<reference evidence="2 3" key="1">
    <citation type="submission" date="2016-10" db="EMBL/GenBank/DDBJ databases">
        <authorList>
            <person name="de Groot N.N."/>
        </authorList>
    </citation>
    <scope>NUCLEOTIDE SEQUENCE [LARGE SCALE GENOMIC DNA]</scope>
    <source>
        <strain evidence="2 3">MON 2.2</strain>
    </source>
</reference>
<dbReference type="PANTHER" id="PTHR33802:SF1">
    <property type="entry name" value="XK-RELATED PROTEIN"/>
    <property type="match status" value="1"/>
</dbReference>
<evidence type="ECO:0000256" key="1">
    <source>
        <dbReference type="SAM" id="Phobius"/>
    </source>
</evidence>
<keyword evidence="1" id="KW-1133">Transmembrane helix</keyword>
<feature type="transmembrane region" description="Helical" evidence="1">
    <location>
        <begin position="153"/>
        <end position="177"/>
    </location>
</feature>
<gene>
    <name evidence="2" type="ORF">SAMN04489747_0560</name>
</gene>
<dbReference type="PANTHER" id="PTHR33802">
    <property type="entry name" value="SI:CH211-161H7.5-RELATED"/>
    <property type="match status" value="1"/>
</dbReference>
<feature type="transmembrane region" description="Helical" evidence="1">
    <location>
        <begin position="235"/>
        <end position="255"/>
    </location>
</feature>
<proteinExistence type="predicted"/>
<dbReference type="EMBL" id="LT629688">
    <property type="protein sequence ID" value="SDD25584.1"/>
    <property type="molecule type" value="Genomic_DNA"/>
</dbReference>
<evidence type="ECO:0000313" key="2">
    <source>
        <dbReference type="EMBL" id="SDD25584.1"/>
    </source>
</evidence>
<feature type="transmembrane region" description="Helical" evidence="1">
    <location>
        <begin position="114"/>
        <end position="133"/>
    </location>
</feature>
<keyword evidence="3" id="KW-1185">Reference proteome</keyword>
<dbReference type="AlphaFoldDB" id="A0A1G6T9Q3"/>
<keyword evidence="1" id="KW-0472">Membrane</keyword>
<feature type="transmembrane region" description="Helical" evidence="1">
    <location>
        <begin position="91"/>
        <end position="108"/>
    </location>
</feature>
<sequence length="269" mass="27638">MLSDSTSSDLTRRIVTTAAEIFCLVGTAVGTGLLGTEIEDTSQGALSDQATLVAPAGPAFSIWSVIYLGLFAFTIWQWLPRNAADSRLRRLGYLPAASMVLNAVWILVAQTGVVWLTAVIIVALLAVLALIGLRLVGTGSGRTAETLVVDGTFGLYLGWVSVATVANITAALVSLGVEPPESVATVLGVVVVLVAGAVAAALAWRLGGRFAIALAMAWGLAWVAIGRLTDDPLSTPVAVAAIVAAVVALGAAVVVRLRGRSRQTVPSGR</sequence>
<evidence type="ECO:0000313" key="3">
    <source>
        <dbReference type="Proteomes" id="UP000198546"/>
    </source>
</evidence>
<organism evidence="2 3">
    <name type="scientific">Auraticoccus monumenti</name>
    <dbReference type="NCBI Taxonomy" id="675864"/>
    <lineage>
        <taxon>Bacteria</taxon>
        <taxon>Bacillati</taxon>
        <taxon>Actinomycetota</taxon>
        <taxon>Actinomycetes</taxon>
        <taxon>Propionibacteriales</taxon>
        <taxon>Propionibacteriaceae</taxon>
        <taxon>Auraticoccus</taxon>
    </lineage>
</organism>
<dbReference type="OrthoDB" id="5189031at2"/>
<protein>
    <recommendedName>
        <fullName evidence="4">TspO and MBR related proteins</fullName>
    </recommendedName>
</protein>
<dbReference type="Proteomes" id="UP000198546">
    <property type="component" value="Chromosome i"/>
</dbReference>
<feature type="transmembrane region" description="Helical" evidence="1">
    <location>
        <begin position="210"/>
        <end position="229"/>
    </location>
</feature>
<feature type="transmembrane region" description="Helical" evidence="1">
    <location>
        <begin position="183"/>
        <end position="203"/>
    </location>
</feature>
<name>A0A1G6T9Q3_9ACTN</name>
<dbReference type="InterPro" id="IPR038330">
    <property type="entry name" value="TspO/MBR-related_sf"/>
</dbReference>
<keyword evidence="1" id="KW-0812">Transmembrane</keyword>
<dbReference type="RefSeq" id="WP_090590425.1">
    <property type="nucleotide sequence ID" value="NZ_LT629688.1"/>
</dbReference>
<evidence type="ECO:0008006" key="4">
    <source>
        <dbReference type="Google" id="ProtNLM"/>
    </source>
</evidence>
<feature type="transmembrane region" description="Helical" evidence="1">
    <location>
        <begin position="60"/>
        <end position="79"/>
    </location>
</feature>
<accession>A0A1G6T9Q3</accession>
<dbReference type="STRING" id="675864.SAMN04489747_0560"/>
<dbReference type="Gene3D" id="1.20.1260.100">
    <property type="entry name" value="TspO/MBR protein"/>
    <property type="match status" value="1"/>
</dbReference>